<keyword evidence="2" id="KW-1003">Cell membrane</keyword>
<dbReference type="GO" id="GO:0009103">
    <property type="term" value="P:lipopolysaccharide biosynthetic process"/>
    <property type="evidence" value="ECO:0007669"/>
    <property type="project" value="TreeGrafter"/>
</dbReference>
<dbReference type="PANTHER" id="PTHR22926">
    <property type="entry name" value="PHOSPHO-N-ACETYLMURAMOYL-PENTAPEPTIDE-TRANSFERASE"/>
    <property type="match status" value="1"/>
</dbReference>
<feature type="transmembrane region" description="Helical" evidence="8">
    <location>
        <begin position="148"/>
        <end position="181"/>
    </location>
</feature>
<reference evidence="9" key="1">
    <citation type="journal article" date="2020" name="mSystems">
        <title>Genome- and Community-Level Interaction Insights into Carbon Utilization and Element Cycling Functions of Hydrothermarchaeota in Hydrothermal Sediment.</title>
        <authorList>
            <person name="Zhou Z."/>
            <person name="Liu Y."/>
            <person name="Xu W."/>
            <person name="Pan J."/>
            <person name="Luo Z.H."/>
            <person name="Li M."/>
        </authorList>
    </citation>
    <scope>NUCLEOTIDE SEQUENCE [LARGE SCALE GENOMIC DNA]</scope>
    <source>
        <strain evidence="9">SpSt-524</strain>
    </source>
</reference>
<evidence type="ECO:0000313" key="9">
    <source>
        <dbReference type="EMBL" id="HFG20324.1"/>
    </source>
</evidence>
<dbReference type="CDD" id="cd06853">
    <property type="entry name" value="GT_WecA_like"/>
    <property type="match status" value="1"/>
</dbReference>
<feature type="transmembrane region" description="Helical" evidence="8">
    <location>
        <begin position="69"/>
        <end position="88"/>
    </location>
</feature>
<evidence type="ECO:0000256" key="8">
    <source>
        <dbReference type="SAM" id="Phobius"/>
    </source>
</evidence>
<name>A0A7C3I3G7_MEIRU</name>
<feature type="transmembrane region" description="Helical" evidence="8">
    <location>
        <begin position="217"/>
        <end position="236"/>
    </location>
</feature>
<keyword evidence="4 8" id="KW-0812">Transmembrane</keyword>
<keyword evidence="6 8" id="KW-0472">Membrane</keyword>
<evidence type="ECO:0000256" key="4">
    <source>
        <dbReference type="ARBA" id="ARBA00022692"/>
    </source>
</evidence>
<keyword evidence="5 8" id="KW-1133">Transmembrane helix</keyword>
<feature type="transmembrane region" description="Helical" evidence="8">
    <location>
        <begin position="6"/>
        <end position="26"/>
    </location>
</feature>
<dbReference type="GO" id="GO:0046872">
    <property type="term" value="F:metal ion binding"/>
    <property type="evidence" value="ECO:0007669"/>
    <property type="project" value="UniProtKB-KW"/>
</dbReference>
<feature type="transmembrane region" description="Helical" evidence="8">
    <location>
        <begin position="269"/>
        <end position="287"/>
    </location>
</feature>
<evidence type="ECO:0000256" key="1">
    <source>
        <dbReference type="ARBA" id="ARBA00004651"/>
    </source>
</evidence>
<dbReference type="GO" id="GO:0044038">
    <property type="term" value="P:cell wall macromolecule biosynthetic process"/>
    <property type="evidence" value="ECO:0007669"/>
    <property type="project" value="TreeGrafter"/>
</dbReference>
<organism evidence="9">
    <name type="scientific">Meiothermus ruber</name>
    <dbReference type="NCBI Taxonomy" id="277"/>
    <lineage>
        <taxon>Bacteria</taxon>
        <taxon>Thermotogati</taxon>
        <taxon>Deinococcota</taxon>
        <taxon>Deinococci</taxon>
        <taxon>Thermales</taxon>
        <taxon>Thermaceae</taxon>
        <taxon>Meiothermus</taxon>
    </lineage>
</organism>
<keyword evidence="7" id="KW-0479">Metal-binding</keyword>
<feature type="binding site" evidence="7">
    <location>
        <position position="134"/>
    </location>
    <ligand>
        <name>Mg(2+)</name>
        <dbReference type="ChEBI" id="CHEBI:18420"/>
    </ligand>
</feature>
<dbReference type="InterPro" id="IPR000715">
    <property type="entry name" value="Glycosyl_transferase_4"/>
</dbReference>
<dbReference type="Pfam" id="PF00953">
    <property type="entry name" value="Glycos_transf_4"/>
    <property type="match status" value="1"/>
</dbReference>
<dbReference type="GO" id="GO:0071555">
    <property type="term" value="P:cell wall organization"/>
    <property type="evidence" value="ECO:0007669"/>
    <property type="project" value="TreeGrafter"/>
</dbReference>
<dbReference type="GO" id="GO:0016780">
    <property type="term" value="F:phosphotransferase activity, for other substituted phosphate groups"/>
    <property type="evidence" value="ECO:0007669"/>
    <property type="project" value="InterPro"/>
</dbReference>
<dbReference type="EMBL" id="DSWI01000014">
    <property type="protein sequence ID" value="HFG20324.1"/>
    <property type="molecule type" value="Genomic_DNA"/>
</dbReference>
<comment type="cofactor">
    <cofactor evidence="7">
        <name>Mg(2+)</name>
        <dbReference type="ChEBI" id="CHEBI:18420"/>
    </cofactor>
</comment>
<keyword evidence="7" id="KW-0460">Magnesium</keyword>
<dbReference type="GO" id="GO:0005886">
    <property type="term" value="C:plasma membrane"/>
    <property type="evidence" value="ECO:0007669"/>
    <property type="project" value="UniProtKB-SubCell"/>
</dbReference>
<feature type="transmembrane region" description="Helical" evidence="8">
    <location>
        <begin position="100"/>
        <end position="128"/>
    </location>
</feature>
<evidence type="ECO:0000256" key="5">
    <source>
        <dbReference type="ARBA" id="ARBA00022989"/>
    </source>
</evidence>
<evidence type="ECO:0000256" key="6">
    <source>
        <dbReference type="ARBA" id="ARBA00023136"/>
    </source>
</evidence>
<protein>
    <submittedName>
        <fullName evidence="9">Undecaprenyl/decaprenyl-phosphate alpha-N-acetylglucosaminyl 1-phosphate transferase</fullName>
    </submittedName>
</protein>
<evidence type="ECO:0000256" key="2">
    <source>
        <dbReference type="ARBA" id="ARBA00022475"/>
    </source>
</evidence>
<feature type="transmembrane region" description="Helical" evidence="8">
    <location>
        <begin position="193"/>
        <end position="211"/>
    </location>
</feature>
<proteinExistence type="predicted"/>
<feature type="transmembrane region" description="Helical" evidence="8">
    <location>
        <begin position="293"/>
        <end position="310"/>
    </location>
</feature>
<gene>
    <name evidence="9" type="ORF">ENS82_06315</name>
</gene>
<comment type="subcellular location">
    <subcellularLocation>
        <location evidence="1">Cell membrane</location>
        <topology evidence="1">Multi-pass membrane protein</topology>
    </subcellularLocation>
</comment>
<sequence>MLNELLLALLVTLTAVVLVGLSMPLARRLGIVDRPGVIKIHTLPTPRFGGVGIVAAVLLWGYFTQALSGWALLGLLIIALTGGLDDRFSLSPRLRLLAELVAGFALGMHFWGVLGGLGLGLAVVLVLLMSNAVNLIDGMNGLAAGNALISAAGLAALLWSATAGAGLAVILAASLLGFLFWNYPRAKTFMGDSGSLSIGYLLAMLLLMAATQGWATFLAALVMVGFPLYDTAAGIIRRWRRGKPIFDGDRDHTYDRLDQLYLQNPAKTVAVVWLVSGVLVLVGLVVVKVGVGIGLVLSALLAAMLFWGAYRLGSL</sequence>
<evidence type="ECO:0000256" key="7">
    <source>
        <dbReference type="PIRSR" id="PIRSR600715-1"/>
    </source>
</evidence>
<comment type="caution">
    <text evidence="9">The sequence shown here is derived from an EMBL/GenBank/DDBJ whole genome shotgun (WGS) entry which is preliminary data.</text>
</comment>
<feature type="binding site" evidence="7">
    <location>
        <position position="192"/>
    </location>
    <ligand>
        <name>Mg(2+)</name>
        <dbReference type="ChEBI" id="CHEBI:18420"/>
    </ligand>
</feature>
<dbReference type="PANTHER" id="PTHR22926:SF3">
    <property type="entry name" value="UNDECAPRENYL-PHOSPHATE ALPHA-N-ACETYLGLUCOSAMINYL 1-PHOSPHATE TRANSFERASE"/>
    <property type="match status" value="1"/>
</dbReference>
<evidence type="ECO:0000256" key="3">
    <source>
        <dbReference type="ARBA" id="ARBA00022679"/>
    </source>
</evidence>
<keyword evidence="3 9" id="KW-0808">Transferase</keyword>
<feature type="transmembrane region" description="Helical" evidence="8">
    <location>
        <begin position="47"/>
        <end position="63"/>
    </location>
</feature>
<accession>A0A7C3I3G7</accession>
<dbReference type="AlphaFoldDB" id="A0A7C3I3G7"/>